<dbReference type="InterPro" id="IPR036413">
    <property type="entry name" value="YaeB-like_sf"/>
</dbReference>
<protein>
    <submittedName>
        <fullName evidence="4">tRNA (N6-threonylcarbamoyladenosine(37)-N6)-methyltransferase TrmO</fullName>
    </submittedName>
</protein>
<comment type="similarity">
    <text evidence="2">Belongs to the tRNA methyltransferase O family.</text>
</comment>
<dbReference type="Proteomes" id="UP001079657">
    <property type="component" value="Unassembled WGS sequence"/>
</dbReference>
<comment type="caution">
    <text evidence="4">The sequence shown here is derived from an EMBL/GenBank/DDBJ whole genome shotgun (WGS) entry which is preliminary data.</text>
</comment>
<accession>A0ABT4CR14</accession>
<evidence type="ECO:0000259" key="3">
    <source>
        <dbReference type="PROSITE" id="PS51668"/>
    </source>
</evidence>
<dbReference type="CDD" id="cd09281">
    <property type="entry name" value="UPF0066"/>
    <property type="match status" value="1"/>
</dbReference>
<dbReference type="PANTHER" id="PTHR12818">
    <property type="entry name" value="TRNA (ADENINE(37)-N6)-METHYLTRANSFERASE"/>
    <property type="match status" value="1"/>
</dbReference>
<gene>
    <name evidence="4" type="primary">tsaA</name>
    <name evidence="4" type="ORF">OXH55_12625</name>
</gene>
<dbReference type="InterPro" id="IPR036414">
    <property type="entry name" value="YaeB_N_sf"/>
</dbReference>
<dbReference type="Gene3D" id="2.40.30.70">
    <property type="entry name" value="YaeB-like"/>
    <property type="match status" value="1"/>
</dbReference>
<dbReference type="PANTHER" id="PTHR12818:SF0">
    <property type="entry name" value="TRNA (ADENINE(37)-N6)-METHYLTRANSFERASE"/>
    <property type="match status" value="1"/>
</dbReference>
<evidence type="ECO:0000256" key="1">
    <source>
        <dbReference type="ARBA" id="ARBA00022691"/>
    </source>
</evidence>
<sequence>MDKIVFEPIGFIKSPFKELNEIPSQSVHAKDKRAVIEIKEELKDGLKDLETFSHIMVFFNFNKVTDYELLVKTPWSDEKKGVFATRSPKRPNEIGVSVVKLIKVEGCSVEIEGVDMLDGTPVLDIKPYASNLNPNDANNGWLDE</sequence>
<keyword evidence="5" id="KW-1185">Reference proteome</keyword>
<evidence type="ECO:0000313" key="5">
    <source>
        <dbReference type="Proteomes" id="UP001079657"/>
    </source>
</evidence>
<evidence type="ECO:0000256" key="2">
    <source>
        <dbReference type="ARBA" id="ARBA00033753"/>
    </source>
</evidence>
<dbReference type="RefSeq" id="WP_268050348.1">
    <property type="nucleotide sequence ID" value="NZ_JAPQES010000004.1"/>
</dbReference>
<evidence type="ECO:0000313" key="4">
    <source>
        <dbReference type="EMBL" id="MCY6371487.1"/>
    </source>
</evidence>
<dbReference type="InterPro" id="IPR023368">
    <property type="entry name" value="UPF0066_cons_site"/>
</dbReference>
<keyword evidence="1" id="KW-0949">S-adenosyl-L-methionine</keyword>
<dbReference type="Pfam" id="PF01980">
    <property type="entry name" value="TrmO_N"/>
    <property type="match status" value="1"/>
</dbReference>
<dbReference type="SUPFAM" id="SSF118196">
    <property type="entry name" value="YaeB-like"/>
    <property type="match status" value="1"/>
</dbReference>
<dbReference type="EMBL" id="JAPQES010000004">
    <property type="protein sequence ID" value="MCY6371487.1"/>
    <property type="molecule type" value="Genomic_DNA"/>
</dbReference>
<name>A0ABT4CR14_9CLOT</name>
<dbReference type="InterPro" id="IPR023370">
    <property type="entry name" value="TrmO-like_N"/>
</dbReference>
<proteinExistence type="inferred from homology"/>
<dbReference type="PROSITE" id="PS01318">
    <property type="entry name" value="TSAA_1"/>
    <property type="match status" value="1"/>
</dbReference>
<dbReference type="NCBIfam" id="TIGR00104">
    <property type="entry name" value="tRNA_TsaA"/>
    <property type="match status" value="1"/>
</dbReference>
<feature type="domain" description="TsaA-like" evidence="3">
    <location>
        <begin position="6"/>
        <end position="137"/>
    </location>
</feature>
<reference evidence="4" key="1">
    <citation type="submission" date="2022-12" db="EMBL/GenBank/DDBJ databases">
        <authorList>
            <person name="Wang J."/>
        </authorList>
    </citation>
    <scope>NUCLEOTIDE SEQUENCE</scope>
    <source>
        <strain evidence="4">HY-42-06</strain>
    </source>
</reference>
<dbReference type="PROSITE" id="PS51668">
    <property type="entry name" value="TSAA_2"/>
    <property type="match status" value="1"/>
</dbReference>
<organism evidence="4 5">
    <name type="scientific">Clostridium ganghwense</name>
    <dbReference type="NCBI Taxonomy" id="312089"/>
    <lineage>
        <taxon>Bacteria</taxon>
        <taxon>Bacillati</taxon>
        <taxon>Bacillota</taxon>
        <taxon>Clostridia</taxon>
        <taxon>Eubacteriales</taxon>
        <taxon>Clostridiaceae</taxon>
        <taxon>Clostridium</taxon>
    </lineage>
</organism>
<dbReference type="InterPro" id="IPR040372">
    <property type="entry name" value="YaeB-like"/>
</dbReference>